<dbReference type="RefSeq" id="WP_074761176.1">
    <property type="nucleotide sequence ID" value="NZ_FNRF01000003.1"/>
</dbReference>
<organism evidence="1 2">
    <name type="scientific">Xylanibacter ruminicola</name>
    <name type="common">Prevotella ruminicola</name>
    <dbReference type="NCBI Taxonomy" id="839"/>
    <lineage>
        <taxon>Bacteria</taxon>
        <taxon>Pseudomonadati</taxon>
        <taxon>Bacteroidota</taxon>
        <taxon>Bacteroidia</taxon>
        <taxon>Bacteroidales</taxon>
        <taxon>Prevotellaceae</taxon>
        <taxon>Xylanibacter</taxon>
    </lineage>
</organism>
<dbReference type="AlphaFoldDB" id="A0A1H4C927"/>
<evidence type="ECO:0000313" key="2">
    <source>
        <dbReference type="Proteomes" id="UP000182257"/>
    </source>
</evidence>
<evidence type="ECO:0000313" key="1">
    <source>
        <dbReference type="EMBL" id="SEA56592.1"/>
    </source>
</evidence>
<proteinExistence type="predicted"/>
<dbReference type="EMBL" id="FNRF01000003">
    <property type="protein sequence ID" value="SEA56592.1"/>
    <property type="molecule type" value="Genomic_DNA"/>
</dbReference>
<reference evidence="1 2" key="1">
    <citation type="submission" date="2016-10" db="EMBL/GenBank/DDBJ databases">
        <authorList>
            <person name="de Groot N.N."/>
        </authorList>
    </citation>
    <scope>NUCLEOTIDE SEQUENCE [LARGE SCALE GENOMIC DNA]</scope>
    <source>
        <strain evidence="1 2">D31d</strain>
    </source>
</reference>
<dbReference type="Proteomes" id="UP000182257">
    <property type="component" value="Unassembled WGS sequence"/>
</dbReference>
<gene>
    <name evidence="1" type="ORF">SAMN05216462_1823</name>
</gene>
<sequence>MGKKNYRNIVQAQAANLDKAVGSLKSTLGDVAWLRNLSEAASTIREKCKGDDWSVQIDDMELPIENPKHLKPSKLKGNLKMFVSISMEGSGKGWKNEEDCIKNLCFKVEVIEKNQKDPQKKFQTGFHIDRVDDKDDSSEMHPLYHVHFLNESLIEGTEVLAMDVPRLMHHPVDVLLGILLVYANYNLTGYKKLLNDGLFMGLCRDSAKHILTPYYQSLSKVPWTEGVTSDYDKSLCPYLTA</sequence>
<dbReference type="OrthoDB" id="8481528at2"/>
<accession>A0A1H4C927</accession>
<name>A0A1H4C927_XYLRU</name>
<protein>
    <submittedName>
        <fullName evidence="1">Uncharacterized protein</fullName>
    </submittedName>
</protein>